<gene>
    <name evidence="3" type="ORF">FRX31_004305</name>
</gene>
<dbReference type="InterPro" id="IPR025558">
    <property type="entry name" value="DUF4283"/>
</dbReference>
<dbReference type="AlphaFoldDB" id="A0A7J6XAU5"/>
<feature type="compositionally biased region" description="Polar residues" evidence="1">
    <location>
        <begin position="436"/>
        <end position="448"/>
    </location>
</feature>
<keyword evidence="3" id="KW-0378">Hydrolase</keyword>
<evidence type="ECO:0000313" key="3">
    <source>
        <dbReference type="EMBL" id="KAF5206107.1"/>
    </source>
</evidence>
<feature type="region of interest" description="Disordered" evidence="1">
    <location>
        <begin position="419"/>
        <end position="466"/>
    </location>
</feature>
<evidence type="ECO:0000256" key="1">
    <source>
        <dbReference type="SAM" id="MobiDB-lite"/>
    </source>
</evidence>
<accession>A0A7J6XAU5</accession>
<keyword evidence="3" id="KW-0540">Nuclease</keyword>
<reference evidence="3 4" key="1">
    <citation type="submission" date="2020-06" db="EMBL/GenBank/DDBJ databases">
        <title>Transcriptomic and genomic resources for Thalictrum thalictroides and T. hernandezii: Facilitating candidate gene discovery in an emerging model plant lineage.</title>
        <authorList>
            <person name="Arias T."/>
            <person name="Riano-Pachon D.M."/>
            <person name="Di Stilio V.S."/>
        </authorList>
    </citation>
    <scope>NUCLEOTIDE SEQUENCE [LARGE SCALE GENOMIC DNA]</scope>
    <source>
        <strain evidence="4">cv. WT478/WT964</strain>
        <tissue evidence="3">Leaves</tissue>
    </source>
</reference>
<dbReference type="PANTHER" id="PTHR31286:SF165">
    <property type="entry name" value="DUF4283 DOMAIN-CONTAINING PROTEIN"/>
    <property type="match status" value="1"/>
</dbReference>
<dbReference type="PANTHER" id="PTHR31286">
    <property type="entry name" value="GLYCINE-RICH CELL WALL STRUCTURAL PROTEIN 1.8-LIKE"/>
    <property type="match status" value="1"/>
</dbReference>
<organism evidence="3 4">
    <name type="scientific">Thalictrum thalictroides</name>
    <name type="common">Rue-anemone</name>
    <name type="synonym">Anemone thalictroides</name>
    <dbReference type="NCBI Taxonomy" id="46969"/>
    <lineage>
        <taxon>Eukaryota</taxon>
        <taxon>Viridiplantae</taxon>
        <taxon>Streptophyta</taxon>
        <taxon>Embryophyta</taxon>
        <taxon>Tracheophyta</taxon>
        <taxon>Spermatophyta</taxon>
        <taxon>Magnoliopsida</taxon>
        <taxon>Ranunculales</taxon>
        <taxon>Ranunculaceae</taxon>
        <taxon>Thalictroideae</taxon>
        <taxon>Thalictrum</taxon>
    </lineage>
</organism>
<proteinExistence type="predicted"/>
<dbReference type="OrthoDB" id="1461560at2759"/>
<dbReference type="InterPro" id="IPR040256">
    <property type="entry name" value="At4g02000-like"/>
</dbReference>
<feature type="domain" description="DUF4283" evidence="2">
    <location>
        <begin position="58"/>
        <end position="121"/>
    </location>
</feature>
<dbReference type="Proteomes" id="UP000554482">
    <property type="component" value="Unassembled WGS sequence"/>
</dbReference>
<keyword evidence="3" id="KW-0269">Exonuclease</keyword>
<name>A0A7J6XAU5_THATH</name>
<dbReference type="EMBL" id="JABWDY010003182">
    <property type="protein sequence ID" value="KAF5206107.1"/>
    <property type="molecule type" value="Genomic_DNA"/>
</dbReference>
<comment type="caution">
    <text evidence="3">The sequence shown here is derived from an EMBL/GenBank/DDBJ whole genome shotgun (WGS) entry which is preliminary data.</text>
</comment>
<protein>
    <submittedName>
        <fullName evidence="3">Rna exonuclease</fullName>
    </submittedName>
</protein>
<sequence>MGDNCASAGGARMKNPLCWNTLFSKGSVDKNCNLEWINTEMEDDVSVVPREIIDHGVEYWKNYLVGYFVGKRMPYFLVKRTIEKEWKLKGGLEITTDGKIYYFKFTEEEDKNDVLERGHALFPSLENYREGMEIERGILVIRPWTEEVFDEKSQLNSVPIWVKVYDVPKQLWSPKGFSFIGSRLGKPMCCDNITLKRERLDFARLCIEIPISSKFPTSLKFKLGEDKIATIMVEYDWKPQICSHCVVFGHTIASCPNKIKTTWVPKNNGNGAAPVNDKNKEANDKCDEMQLALVVPQAGIDVLPINEGVWERRDSSGRSPCKAPIVEDKAETSSNKFQALAIEEQDSIESVTQQRIEGDEIVHCSLLTDHHEVGEAVIQQYQAEKETFEAFNCDGQAVLVSEPQKEVEIFKDHIFKPAKSSDSKLKPKLVGGRQKNIAQNSQSSSSVNIGRGSTRASGKNSSHKVS</sequence>
<dbReference type="Pfam" id="PF14111">
    <property type="entry name" value="DUF4283"/>
    <property type="match status" value="1"/>
</dbReference>
<evidence type="ECO:0000313" key="4">
    <source>
        <dbReference type="Proteomes" id="UP000554482"/>
    </source>
</evidence>
<evidence type="ECO:0000259" key="2">
    <source>
        <dbReference type="Pfam" id="PF14111"/>
    </source>
</evidence>
<keyword evidence="4" id="KW-1185">Reference proteome</keyword>
<dbReference type="GO" id="GO:0004527">
    <property type="term" value="F:exonuclease activity"/>
    <property type="evidence" value="ECO:0007669"/>
    <property type="project" value="UniProtKB-KW"/>
</dbReference>